<dbReference type="EMBL" id="JAPQES010000001">
    <property type="protein sequence ID" value="MCY6369536.1"/>
    <property type="molecule type" value="Genomic_DNA"/>
</dbReference>
<dbReference type="RefSeq" id="WP_268047914.1">
    <property type="nucleotide sequence ID" value="NZ_JAPQES010000001.1"/>
</dbReference>
<feature type="domain" description="SipL SPOCS" evidence="1">
    <location>
        <begin position="44"/>
        <end position="139"/>
    </location>
</feature>
<comment type="caution">
    <text evidence="2">The sequence shown here is derived from an EMBL/GenBank/DDBJ whole genome shotgun (WGS) entry which is preliminary data.</text>
</comment>
<evidence type="ECO:0000259" key="1">
    <source>
        <dbReference type="Pfam" id="PF12673"/>
    </source>
</evidence>
<dbReference type="Pfam" id="PF12673">
    <property type="entry name" value="SipL"/>
    <property type="match status" value="1"/>
</dbReference>
<keyword evidence="3" id="KW-1185">Reference proteome</keyword>
<gene>
    <name evidence="2" type="ORF">OXH55_02595</name>
</gene>
<evidence type="ECO:0000313" key="3">
    <source>
        <dbReference type="Proteomes" id="UP001079657"/>
    </source>
</evidence>
<sequence>MASIVKNLIEYVGIVDPEQLPEQMTSFKQLTVQENLTIPSAKPDIEQIVRVMAEAVITSTKIIETPIGKSKEGQILTGRKIIIEGMLNQKIEYVADEPTQSVHAAHFKVPFSTFIVLPEDFEDGTVVTIIPYIEDIYVKQVTKRDIFKNVTLLLDAIY</sequence>
<reference evidence="2" key="1">
    <citation type="submission" date="2022-12" db="EMBL/GenBank/DDBJ databases">
        <authorList>
            <person name="Wang J."/>
        </authorList>
    </citation>
    <scope>NUCLEOTIDE SEQUENCE</scope>
    <source>
        <strain evidence="2">HY-42-06</strain>
    </source>
</reference>
<accession>A0ABT4CMS1</accession>
<name>A0ABT4CMS1_9CLOT</name>
<dbReference type="InterPro" id="IPR024300">
    <property type="entry name" value="SipL_SPOCS_dom"/>
</dbReference>
<dbReference type="Proteomes" id="UP001079657">
    <property type="component" value="Unassembled WGS sequence"/>
</dbReference>
<evidence type="ECO:0000313" key="2">
    <source>
        <dbReference type="EMBL" id="MCY6369536.1"/>
    </source>
</evidence>
<protein>
    <submittedName>
        <fullName evidence="2">DUF3794 domain-containing protein</fullName>
    </submittedName>
</protein>
<proteinExistence type="predicted"/>
<organism evidence="2 3">
    <name type="scientific">Clostridium ganghwense</name>
    <dbReference type="NCBI Taxonomy" id="312089"/>
    <lineage>
        <taxon>Bacteria</taxon>
        <taxon>Bacillati</taxon>
        <taxon>Bacillota</taxon>
        <taxon>Clostridia</taxon>
        <taxon>Eubacteriales</taxon>
        <taxon>Clostridiaceae</taxon>
        <taxon>Clostridium</taxon>
    </lineage>
</organism>